<proteinExistence type="predicted"/>
<geneLocation type="plasmid" evidence="2">
    <name>unnamed5</name>
</geneLocation>
<name>A0A1B2F063_9HYPH</name>
<keyword evidence="2" id="KW-0614">Plasmid</keyword>
<dbReference type="AlphaFoldDB" id="A0A1B2F063"/>
<gene>
    <name evidence="2" type="ORF">BB934_45785</name>
</gene>
<dbReference type="RefSeq" id="WP_099516302.1">
    <property type="nucleotide sequence ID" value="NZ_CP016621.1"/>
</dbReference>
<feature type="region of interest" description="Disordered" evidence="1">
    <location>
        <begin position="105"/>
        <end position="130"/>
    </location>
</feature>
<dbReference type="KEGG" id="moc:BB934_45785"/>
<accession>A0A1B2F063</accession>
<protein>
    <recommendedName>
        <fullName evidence="3">CHAT domain-containing protein</fullName>
    </recommendedName>
</protein>
<evidence type="ECO:0008006" key="3">
    <source>
        <dbReference type="Google" id="ProtNLM"/>
    </source>
</evidence>
<organism evidence="2">
    <name type="scientific">Microvirga ossetica</name>
    <dbReference type="NCBI Taxonomy" id="1882682"/>
    <lineage>
        <taxon>Bacteria</taxon>
        <taxon>Pseudomonadati</taxon>
        <taxon>Pseudomonadota</taxon>
        <taxon>Alphaproteobacteria</taxon>
        <taxon>Hyphomicrobiales</taxon>
        <taxon>Methylobacteriaceae</taxon>
        <taxon>Microvirga</taxon>
    </lineage>
</organism>
<evidence type="ECO:0000313" key="2">
    <source>
        <dbReference type="EMBL" id="ANY85533.1"/>
    </source>
</evidence>
<sequence>MVGESLGPIEDWGAAPGSEANDASLVDWGESVPVGTPITIDFVPEEATEARDWYAPKWFRSNLSAIEGFIVHQCYKLLSKSFDWPSGMRFPIPGTLHRHEIGWPDLRTDKVSPPPTIPETSASPPTPRSEQRISIWLDGQSSDAPPLLQVGESYTLNFKVGSAVAVSLVRGELTFIPKEDLPEDGLLTEWEVVTADAELSAPSEEVRVEKKVLNGQDLWVARFSLLVHPVGESDIRRIGLVPLSRPSPRIDVIIYRGKEVYRELTLQLPVSIDAPAIEPILPLEPVEEVVHAPLTQTALKPAHEWTTPPGKLTVTVTGDRASVFGDGTEPGMTDPWDIVPWNVTQAEIDGIVMNVRKAADKLRGKWDKYLNAIDPDDLTDRLRNWTPQYNWGSIEGLCDDIHKDMWAQVEVSDELFELAYHGRYLFDVIFREDDSQLHEWITSLAKGTRLNLMWTQRTGQAFWPHVPWGLMYLHKLPKRGSPIDPMGFLGLRFRIGYMKHAGKPKGKRFSKALGGFADTHKVHFLYWGNDPNDPVAKEAKQQRRDWHAWPKQVFVPGDPSATTTEARAAMLDQLLEPKPSPTSMLYIYCHCETGAGNDPGLVFGESATDEDRIDSADLARTTPLADRPFVFANACSTSASDTYIANMLEETFFHRECRGFLGSETKVPIAFASRFASIFFHFFYPAGQGVAIPAGEAVAQTRLFLWNNYRNIGGLLYTYINEYELFMADEQNLPGLRQ</sequence>
<dbReference type="EMBL" id="CP016621">
    <property type="protein sequence ID" value="ANY85533.1"/>
    <property type="molecule type" value="Genomic_DNA"/>
</dbReference>
<evidence type="ECO:0000256" key="1">
    <source>
        <dbReference type="SAM" id="MobiDB-lite"/>
    </source>
</evidence>
<reference evidence="2" key="1">
    <citation type="submission" date="2016-07" db="EMBL/GenBank/DDBJ databases">
        <title>Microvirga ossetica sp. nov. a new species of rhizobia isolated from root nodules of the legume species Vicia alpestris Steven originated from North Ossetia region in the Caucasus.</title>
        <authorList>
            <person name="Safronova V.I."/>
            <person name="Kuznetsova I.G."/>
            <person name="Sazanova A.L."/>
            <person name="Belimov A."/>
            <person name="Andronov E."/>
            <person name="Osledkin Y.S."/>
            <person name="Onishchuk O.P."/>
            <person name="Kurchak O.N."/>
            <person name="Shaposhnikov A.I."/>
            <person name="Willems A."/>
            <person name="Tikhonovich I.A."/>
        </authorList>
    </citation>
    <scope>NUCLEOTIDE SEQUENCE [LARGE SCALE GENOMIC DNA]</scope>
    <source>
        <strain evidence="2">V5/3M</strain>
        <plasmid evidence="2">unnamed5</plasmid>
    </source>
</reference>
<dbReference type="OrthoDB" id="238337at2"/>